<reference evidence="9" key="2">
    <citation type="journal article" date="2021" name="PeerJ">
        <title>Extensive microbial diversity within the chicken gut microbiome revealed by metagenomics and culture.</title>
        <authorList>
            <person name="Gilroy R."/>
            <person name="Ravi A."/>
            <person name="Getino M."/>
            <person name="Pursley I."/>
            <person name="Horton D.L."/>
            <person name="Alikhan N.F."/>
            <person name="Baker D."/>
            <person name="Gharbi K."/>
            <person name="Hall N."/>
            <person name="Watson M."/>
            <person name="Adriaenssens E.M."/>
            <person name="Foster-Nyarko E."/>
            <person name="Jarju S."/>
            <person name="Secka A."/>
            <person name="Antonio M."/>
            <person name="Oren A."/>
            <person name="Chaudhuri R.R."/>
            <person name="La Ragione R."/>
            <person name="Hildebrand F."/>
            <person name="Pallen M.J."/>
        </authorList>
    </citation>
    <scope>NUCLEOTIDE SEQUENCE</scope>
    <source>
        <strain evidence="9">ChiHile30-977</strain>
    </source>
</reference>
<dbReference type="AlphaFoldDB" id="A0A9D1CKC0"/>
<dbReference type="PANTHER" id="PTHR43570">
    <property type="entry name" value="ALDEHYDE DEHYDROGENASE"/>
    <property type="match status" value="1"/>
</dbReference>
<dbReference type="Gene3D" id="3.40.605.10">
    <property type="entry name" value="Aldehyde Dehydrogenase, Chain A, domain 1"/>
    <property type="match status" value="1"/>
</dbReference>
<evidence type="ECO:0000259" key="8">
    <source>
        <dbReference type="Pfam" id="PF00171"/>
    </source>
</evidence>
<dbReference type="PANTHER" id="PTHR43570:SF16">
    <property type="entry name" value="ALDEHYDE DEHYDROGENASE TYPE III, ISOFORM Q"/>
    <property type="match status" value="1"/>
</dbReference>
<evidence type="ECO:0000256" key="2">
    <source>
        <dbReference type="ARBA" id="ARBA00023002"/>
    </source>
</evidence>
<evidence type="ECO:0000256" key="1">
    <source>
        <dbReference type="ARBA" id="ARBA00009986"/>
    </source>
</evidence>
<dbReference type="SUPFAM" id="SSF53720">
    <property type="entry name" value="ALDH-like"/>
    <property type="match status" value="1"/>
</dbReference>
<dbReference type="Gene3D" id="3.40.309.10">
    <property type="entry name" value="Aldehyde Dehydrogenase, Chain A, domain 2"/>
    <property type="match status" value="1"/>
</dbReference>
<dbReference type="InterPro" id="IPR012394">
    <property type="entry name" value="Aldehyde_DH_NAD(P)"/>
</dbReference>
<feature type="domain" description="Aldehyde dehydrogenase" evidence="8">
    <location>
        <begin position="16"/>
        <end position="425"/>
    </location>
</feature>
<evidence type="ECO:0000256" key="3">
    <source>
        <dbReference type="ARBA" id="ARBA00023027"/>
    </source>
</evidence>
<dbReference type="Proteomes" id="UP000886819">
    <property type="component" value="Unassembled WGS sequence"/>
</dbReference>
<dbReference type="InterPro" id="IPR016163">
    <property type="entry name" value="Ald_DH_C"/>
</dbReference>
<proteinExistence type="inferred from homology"/>
<keyword evidence="3" id="KW-0520">NAD</keyword>
<dbReference type="InterPro" id="IPR016162">
    <property type="entry name" value="Ald_DH_N"/>
</dbReference>
<evidence type="ECO:0000256" key="4">
    <source>
        <dbReference type="PIRNR" id="PIRNR036492"/>
    </source>
</evidence>
<dbReference type="Pfam" id="PF00171">
    <property type="entry name" value="Aldedh"/>
    <property type="match status" value="1"/>
</dbReference>
<reference evidence="9" key="1">
    <citation type="submission" date="2020-10" db="EMBL/GenBank/DDBJ databases">
        <authorList>
            <person name="Gilroy R."/>
        </authorList>
    </citation>
    <scope>NUCLEOTIDE SEQUENCE</scope>
    <source>
        <strain evidence="9">ChiHile30-977</strain>
    </source>
</reference>
<evidence type="ECO:0000256" key="5">
    <source>
        <dbReference type="PIRSR" id="PIRSR036492-1"/>
    </source>
</evidence>
<evidence type="ECO:0000313" key="10">
    <source>
        <dbReference type="Proteomes" id="UP000886819"/>
    </source>
</evidence>
<sequence length="453" mass="48888">MEDLFARQRARYLSGATRPVRARLDALAKLHEVLKRHEGELLRALAEDLGKSPEEAYMTEMGVVYDELRFARRRLRAWSLPRFALPSVGQFPGYGLVRRDPYGLVLILSPWNYPLQLCLAPLIAAVAAGNCVVARPSSQAPRTAQALAAVVSEAFAPDHVSVALGDAAQAETLVRLPFDKIFFTGSPAVGRRVMAAASENLTPVTLELGGKSPAIVAADADVALAARRIVFGKTLNAGQTCVAPDYVLVARGVENALLDALRGQIRAQFGPEPLQSPDLARIVNRRHFERLSALLSEGRLICGGQTDPARLKIAPTVLFGVPPDGAAMSEEIFGPILPVLPFSSMQEALAFVRARPAPLALYLFTRDRDAARHIMADLAYGGGCVNDCVLHLANPRLPFGGVGQSGMGAYHGKAGFDCFTRPKSVYAASARLDLPVRYAPRGGRLALLRRLMR</sequence>
<dbReference type="GO" id="GO:0005737">
    <property type="term" value="C:cytoplasm"/>
    <property type="evidence" value="ECO:0007669"/>
    <property type="project" value="TreeGrafter"/>
</dbReference>
<accession>A0A9D1CKC0</accession>
<evidence type="ECO:0000256" key="7">
    <source>
        <dbReference type="RuleBase" id="RU003345"/>
    </source>
</evidence>
<dbReference type="EMBL" id="DVFI01000113">
    <property type="protein sequence ID" value="HIQ63574.1"/>
    <property type="molecule type" value="Genomic_DNA"/>
</dbReference>
<evidence type="ECO:0000313" key="9">
    <source>
        <dbReference type="EMBL" id="HIQ63574.1"/>
    </source>
</evidence>
<gene>
    <name evidence="9" type="ORF">IAA66_08340</name>
</gene>
<dbReference type="FunFam" id="3.40.309.10:FF:000003">
    <property type="entry name" value="Aldehyde dehydrogenase"/>
    <property type="match status" value="1"/>
</dbReference>
<feature type="active site" evidence="5">
    <location>
        <position position="241"/>
    </location>
</feature>
<dbReference type="PROSITE" id="PS00687">
    <property type="entry name" value="ALDEHYDE_DEHYDR_GLU"/>
    <property type="match status" value="1"/>
</dbReference>
<dbReference type="FunFam" id="3.40.605.10:FF:000004">
    <property type="entry name" value="Aldehyde dehydrogenase"/>
    <property type="match status" value="1"/>
</dbReference>
<dbReference type="GO" id="GO:0004029">
    <property type="term" value="F:aldehyde dehydrogenase (NAD+) activity"/>
    <property type="evidence" value="ECO:0007669"/>
    <property type="project" value="TreeGrafter"/>
</dbReference>
<protein>
    <recommendedName>
        <fullName evidence="4">Aldehyde dehydrogenase</fullName>
    </recommendedName>
</protein>
<dbReference type="GO" id="GO:0006081">
    <property type="term" value="P:aldehyde metabolic process"/>
    <property type="evidence" value="ECO:0007669"/>
    <property type="project" value="InterPro"/>
</dbReference>
<organism evidence="9 10">
    <name type="scientific">Candidatus Avichristensenella intestinipullorum</name>
    <dbReference type="NCBI Taxonomy" id="2840693"/>
    <lineage>
        <taxon>Bacteria</taxon>
        <taxon>Bacillati</taxon>
        <taxon>Bacillota</taxon>
        <taxon>Clostridia</taxon>
        <taxon>Candidatus Avichristensenella</taxon>
    </lineage>
</organism>
<evidence type="ECO:0000256" key="6">
    <source>
        <dbReference type="PROSITE-ProRule" id="PRU10007"/>
    </source>
</evidence>
<dbReference type="InterPro" id="IPR015590">
    <property type="entry name" value="Aldehyde_DH_dom"/>
</dbReference>
<dbReference type="InterPro" id="IPR016161">
    <property type="entry name" value="Ald_DH/histidinol_DH"/>
</dbReference>
<comment type="caution">
    <text evidence="9">The sequence shown here is derived from an EMBL/GenBank/DDBJ whole genome shotgun (WGS) entry which is preliminary data.</text>
</comment>
<dbReference type="PIRSF" id="PIRSF036492">
    <property type="entry name" value="ALDH"/>
    <property type="match status" value="1"/>
</dbReference>
<comment type="similarity">
    <text evidence="1 4 7">Belongs to the aldehyde dehydrogenase family.</text>
</comment>
<feature type="active site" evidence="5 6">
    <location>
        <position position="207"/>
    </location>
</feature>
<keyword evidence="2 4" id="KW-0560">Oxidoreductase</keyword>
<dbReference type="InterPro" id="IPR029510">
    <property type="entry name" value="Ald_DH_CS_GLU"/>
</dbReference>
<name>A0A9D1CKC0_9FIRM</name>